<dbReference type="PANTHER" id="PTHR30329">
    <property type="entry name" value="STATOR ELEMENT OF FLAGELLAR MOTOR COMPLEX"/>
    <property type="match status" value="1"/>
</dbReference>
<dbReference type="SUPFAM" id="SSF103088">
    <property type="entry name" value="OmpA-like"/>
    <property type="match status" value="1"/>
</dbReference>
<evidence type="ECO:0000313" key="7">
    <source>
        <dbReference type="Proteomes" id="UP001597512"/>
    </source>
</evidence>
<organism evidence="6 7">
    <name type="scientific">Spirosoma flavum</name>
    <dbReference type="NCBI Taxonomy" id="2048557"/>
    <lineage>
        <taxon>Bacteria</taxon>
        <taxon>Pseudomonadati</taxon>
        <taxon>Bacteroidota</taxon>
        <taxon>Cytophagia</taxon>
        <taxon>Cytophagales</taxon>
        <taxon>Cytophagaceae</taxon>
        <taxon>Spirosoma</taxon>
    </lineage>
</organism>
<sequence length="160" mass="18137">MEALFKWLLRFLFQQLKAGQSFGCVLILLTGTYAEVMAQEQYTPAATLPLSISILYFDQSSYQLRPRVKTTLDSMARLLVRQSTLMASVTGYTDNIGKHELNMALAKYRAKTVETYLKQLGVLENQIIVKWEGPDTKASAHESEAVKTISRRVSILLYPR</sequence>
<feature type="domain" description="OmpA-like" evidence="5">
    <location>
        <begin position="44"/>
        <end position="160"/>
    </location>
</feature>
<dbReference type="InterPro" id="IPR006665">
    <property type="entry name" value="OmpA-like"/>
</dbReference>
<dbReference type="CDD" id="cd07185">
    <property type="entry name" value="OmpA_C-like"/>
    <property type="match status" value="1"/>
</dbReference>
<comment type="subcellular location">
    <subcellularLocation>
        <location evidence="1">Cell outer membrane</location>
    </subcellularLocation>
</comment>
<comment type="caution">
    <text evidence="6">The sequence shown here is derived from an EMBL/GenBank/DDBJ whole genome shotgun (WGS) entry which is preliminary data.</text>
</comment>
<evidence type="ECO:0000259" key="5">
    <source>
        <dbReference type="PROSITE" id="PS51123"/>
    </source>
</evidence>
<dbReference type="PROSITE" id="PS51123">
    <property type="entry name" value="OMPA_2"/>
    <property type="match status" value="1"/>
</dbReference>
<protein>
    <submittedName>
        <fullName evidence="6">OmpA family protein</fullName>
    </submittedName>
</protein>
<dbReference type="PRINTS" id="PR01021">
    <property type="entry name" value="OMPADOMAIN"/>
</dbReference>
<dbReference type="InterPro" id="IPR050330">
    <property type="entry name" value="Bact_OuterMem_StrucFunc"/>
</dbReference>
<dbReference type="InterPro" id="IPR006664">
    <property type="entry name" value="OMP_bac"/>
</dbReference>
<gene>
    <name evidence="6" type="ORF">ACFS25_14810</name>
</gene>
<evidence type="ECO:0000256" key="4">
    <source>
        <dbReference type="PROSITE-ProRule" id="PRU00473"/>
    </source>
</evidence>
<evidence type="ECO:0000256" key="2">
    <source>
        <dbReference type="ARBA" id="ARBA00023136"/>
    </source>
</evidence>
<keyword evidence="2 4" id="KW-0472">Membrane</keyword>
<accession>A0ABW6ALK7</accession>
<evidence type="ECO:0000256" key="1">
    <source>
        <dbReference type="ARBA" id="ARBA00004442"/>
    </source>
</evidence>
<keyword evidence="3" id="KW-0998">Cell outer membrane</keyword>
<dbReference type="RefSeq" id="WP_381502266.1">
    <property type="nucleotide sequence ID" value="NZ_JBHUOM010000012.1"/>
</dbReference>
<reference evidence="7" key="1">
    <citation type="journal article" date="2019" name="Int. J. Syst. Evol. Microbiol.">
        <title>The Global Catalogue of Microorganisms (GCM) 10K type strain sequencing project: providing services to taxonomists for standard genome sequencing and annotation.</title>
        <authorList>
            <consortium name="The Broad Institute Genomics Platform"/>
            <consortium name="The Broad Institute Genome Sequencing Center for Infectious Disease"/>
            <person name="Wu L."/>
            <person name="Ma J."/>
        </authorList>
    </citation>
    <scope>NUCLEOTIDE SEQUENCE [LARGE SCALE GENOMIC DNA]</scope>
    <source>
        <strain evidence="7">KCTC 52490</strain>
    </source>
</reference>
<evidence type="ECO:0000313" key="6">
    <source>
        <dbReference type="EMBL" id="MFD2935060.1"/>
    </source>
</evidence>
<keyword evidence="7" id="KW-1185">Reference proteome</keyword>
<dbReference type="Proteomes" id="UP001597512">
    <property type="component" value="Unassembled WGS sequence"/>
</dbReference>
<dbReference type="Pfam" id="PF00691">
    <property type="entry name" value="OmpA"/>
    <property type="match status" value="1"/>
</dbReference>
<proteinExistence type="predicted"/>
<dbReference type="InterPro" id="IPR036737">
    <property type="entry name" value="OmpA-like_sf"/>
</dbReference>
<name>A0ABW6ALK7_9BACT</name>
<dbReference type="PANTHER" id="PTHR30329:SF21">
    <property type="entry name" value="LIPOPROTEIN YIAD-RELATED"/>
    <property type="match status" value="1"/>
</dbReference>
<dbReference type="EMBL" id="JBHUOM010000012">
    <property type="protein sequence ID" value="MFD2935060.1"/>
    <property type="molecule type" value="Genomic_DNA"/>
</dbReference>
<dbReference type="Gene3D" id="3.30.1330.60">
    <property type="entry name" value="OmpA-like domain"/>
    <property type="match status" value="1"/>
</dbReference>
<evidence type="ECO:0000256" key="3">
    <source>
        <dbReference type="ARBA" id="ARBA00023237"/>
    </source>
</evidence>